<dbReference type="PANTHER" id="PTHR22550">
    <property type="entry name" value="SPORE GERMINATION PROTEIN"/>
    <property type="match status" value="1"/>
</dbReference>
<organism evidence="6 7">
    <name type="scientific">Lysinibacillus halotolerans</name>
    <dbReference type="NCBI Taxonomy" id="1368476"/>
    <lineage>
        <taxon>Bacteria</taxon>
        <taxon>Bacillati</taxon>
        <taxon>Bacillota</taxon>
        <taxon>Bacilli</taxon>
        <taxon>Bacillales</taxon>
        <taxon>Bacillaceae</taxon>
        <taxon>Lysinibacillus</taxon>
    </lineage>
</organism>
<keyword evidence="7" id="KW-1185">Reference proteome</keyword>
<accession>A0A3M8H6E5</accession>
<protein>
    <submittedName>
        <fullName evidence="6">Spore germination protein</fullName>
    </submittedName>
</protein>
<feature type="transmembrane region" description="Helical" evidence="5">
    <location>
        <begin position="400"/>
        <end position="428"/>
    </location>
</feature>
<feature type="transmembrane region" description="Helical" evidence="5">
    <location>
        <begin position="278"/>
        <end position="298"/>
    </location>
</feature>
<dbReference type="GO" id="GO:0005886">
    <property type="term" value="C:plasma membrane"/>
    <property type="evidence" value="ECO:0007669"/>
    <property type="project" value="UniProtKB-SubCell"/>
</dbReference>
<evidence type="ECO:0000256" key="5">
    <source>
        <dbReference type="SAM" id="Phobius"/>
    </source>
</evidence>
<comment type="similarity">
    <text evidence="2 4">Belongs to the GerABKA family.</text>
</comment>
<keyword evidence="3 4" id="KW-0472">Membrane</keyword>
<feature type="transmembrane region" description="Helical" evidence="5">
    <location>
        <begin position="318"/>
        <end position="338"/>
    </location>
</feature>
<evidence type="ECO:0000313" key="6">
    <source>
        <dbReference type="EMBL" id="RNC97794.1"/>
    </source>
</evidence>
<name>A0A3M8H6E5_9BACI</name>
<dbReference type="InterPro" id="IPR050768">
    <property type="entry name" value="UPF0353/GerABKA_families"/>
</dbReference>
<reference evidence="6 7" key="1">
    <citation type="journal article" date="2014" name="Int. J. Syst. Evol. Microbiol.">
        <title>Lysinibacillus halotolerans sp. nov., isolated from saline-alkaline soil.</title>
        <authorList>
            <person name="Kong D."/>
            <person name="Wang Y."/>
            <person name="Zhao B."/>
            <person name="Li Y."/>
            <person name="Song J."/>
            <person name="Zhai Y."/>
            <person name="Zhang C."/>
            <person name="Wang H."/>
            <person name="Chen X."/>
            <person name="Zhao B."/>
            <person name="Ruan Z."/>
        </authorList>
    </citation>
    <scope>NUCLEOTIDE SEQUENCE [LARGE SCALE GENOMIC DNA]</scope>
    <source>
        <strain evidence="6 7">MCCC 1A12703</strain>
    </source>
</reference>
<dbReference type="EMBL" id="RHLQ01000038">
    <property type="protein sequence ID" value="RNC97794.1"/>
    <property type="molecule type" value="Genomic_DNA"/>
</dbReference>
<comment type="caution">
    <text evidence="6">The sequence shown here is derived from an EMBL/GenBank/DDBJ whole genome shotgun (WGS) entry which is preliminary data.</text>
</comment>
<comment type="subcellular location">
    <subcellularLocation>
        <location evidence="4">Cell membrane</location>
    </subcellularLocation>
    <subcellularLocation>
        <location evidence="1">Membrane</location>
        <topology evidence="1">Multi-pass membrane protein</topology>
    </subcellularLocation>
</comment>
<dbReference type="GO" id="GO:0009847">
    <property type="term" value="P:spore germination"/>
    <property type="evidence" value="ECO:0007669"/>
    <property type="project" value="UniProtKB-UniRule"/>
</dbReference>
<keyword evidence="5" id="KW-1133">Transmembrane helix</keyword>
<dbReference type="InterPro" id="IPR004995">
    <property type="entry name" value="Spore_Ger"/>
</dbReference>
<evidence type="ECO:0000256" key="4">
    <source>
        <dbReference type="PIRNR" id="PIRNR005690"/>
    </source>
</evidence>
<dbReference type="OrthoDB" id="9772630at2"/>
<evidence type="ECO:0000256" key="3">
    <source>
        <dbReference type="ARBA" id="ARBA00023136"/>
    </source>
</evidence>
<dbReference type="Pfam" id="PF03323">
    <property type="entry name" value="GerA"/>
    <property type="match status" value="1"/>
</dbReference>
<keyword evidence="5" id="KW-0812">Transmembrane</keyword>
<dbReference type="PANTHER" id="PTHR22550:SF5">
    <property type="entry name" value="LEUCINE ZIPPER PROTEIN 4"/>
    <property type="match status" value="1"/>
</dbReference>
<dbReference type="AlphaFoldDB" id="A0A3M8H6E5"/>
<evidence type="ECO:0000256" key="1">
    <source>
        <dbReference type="ARBA" id="ARBA00004141"/>
    </source>
</evidence>
<gene>
    <name evidence="6" type="ORF">EC501_13660</name>
</gene>
<evidence type="ECO:0000256" key="2">
    <source>
        <dbReference type="ARBA" id="ARBA00005278"/>
    </source>
</evidence>
<proteinExistence type="inferred from homology"/>
<sequence length="480" mass="53996">MTNTSSSNKINEKVQNLKNQFKFSQDFLYKTHQIQSKTFEFMFFESLVDNQYLDKNILPKLSIYEDDLIKDRLISLFYAEDVSFKSEEELSDLLFQGNILFLADNCLLSMQMGDFPKRIPEESALETSLRGPRDGFVEDIKTNISLIRRRIQSSTLCLEKYTIGKRSKTKVALMYMEDIIDPRVLKEIQKRLNQVELDILVSINELEDCIRDRPKSLVPTLSYTGRPDFLVQALNQGRFALLVDGNPTVSFAPIGMLLETKSPEDSYLNYFFVSMERLLRSVGALISVFLPGIWVAFTSYNIEQIPYLLVATISVSRLGIPLATGIEMFLILFLFDLFNEAGARLPRAIGQSVTVLGGLIIGDAAIRAGLTSPTMLVIVAITYICSFTVVNPALSTAFSVLRLIITLLSSIFGLFGTILGFILTIIYFSTITSFGVSYISSLAPFSFKEGIKTFLKPPRSFYKSRTTITSPEDATRSGKE</sequence>
<dbReference type="RefSeq" id="WP_122972863.1">
    <property type="nucleotide sequence ID" value="NZ_RHLQ01000038.1"/>
</dbReference>
<dbReference type="PIRSF" id="PIRSF005690">
    <property type="entry name" value="GerBA"/>
    <property type="match status" value="1"/>
</dbReference>
<evidence type="ECO:0000313" key="7">
    <source>
        <dbReference type="Proteomes" id="UP000279909"/>
    </source>
</evidence>
<dbReference type="Proteomes" id="UP000279909">
    <property type="component" value="Unassembled WGS sequence"/>
</dbReference>
<feature type="transmembrane region" description="Helical" evidence="5">
    <location>
        <begin position="375"/>
        <end position="394"/>
    </location>
</feature>